<sequence>MRSSDGRRSAMGVDQVRGTFPIKTKFTGGAKHPGTGRLLLLPSSNTITWTFLGQLSGFLFPGENVYWPPDDPRTAKTPMDHHPDHWIAWPGTAINQEVQEAPPRGGGKRHGKASNKHTQGLSPADDSVRDSTATYRQPTEEFPGGCPLNPKCRPHGPDQINTTSPHRSPEECNPRPPTGTQDEKTLSSPTDDRSTPSIVGSLGTCVRARFASAISLIPLRHTIAKQDKLQAWHWPSRFSGVQAPSMLISLFLASPVICQPGPVICHDTPSLFTPWGRADAPSQGLNSYSSHIM</sequence>
<comment type="caution">
    <text evidence="2">The sequence shown here is derived from an EMBL/GenBank/DDBJ whole genome shotgun (WGS) entry which is preliminary data.</text>
</comment>
<feature type="compositionally biased region" description="Basic and acidic residues" evidence="1">
    <location>
        <begin position="181"/>
        <end position="194"/>
    </location>
</feature>
<feature type="region of interest" description="Disordered" evidence="1">
    <location>
        <begin position="98"/>
        <end position="198"/>
    </location>
</feature>
<gene>
    <name evidence="2" type="ORF">Pfra01_002163300</name>
</gene>
<proteinExistence type="predicted"/>
<organism evidence="2 3">
    <name type="scientific">Phytophthora fragariaefolia</name>
    <dbReference type="NCBI Taxonomy" id="1490495"/>
    <lineage>
        <taxon>Eukaryota</taxon>
        <taxon>Sar</taxon>
        <taxon>Stramenopiles</taxon>
        <taxon>Oomycota</taxon>
        <taxon>Peronosporomycetes</taxon>
        <taxon>Peronosporales</taxon>
        <taxon>Peronosporaceae</taxon>
        <taxon>Phytophthora</taxon>
    </lineage>
</organism>
<dbReference type="AlphaFoldDB" id="A0A9W6Y5Q5"/>
<feature type="compositionally biased region" description="Basic residues" evidence="1">
    <location>
        <begin position="106"/>
        <end position="115"/>
    </location>
</feature>
<dbReference type="EMBL" id="BSXT01003128">
    <property type="protein sequence ID" value="GMF52703.1"/>
    <property type="molecule type" value="Genomic_DNA"/>
</dbReference>
<accession>A0A9W6Y5Q5</accession>
<name>A0A9W6Y5Q5_9STRA</name>
<reference evidence="2" key="1">
    <citation type="submission" date="2023-04" db="EMBL/GenBank/DDBJ databases">
        <title>Phytophthora fragariaefolia NBRC 109709.</title>
        <authorList>
            <person name="Ichikawa N."/>
            <person name="Sato H."/>
            <person name="Tonouchi N."/>
        </authorList>
    </citation>
    <scope>NUCLEOTIDE SEQUENCE</scope>
    <source>
        <strain evidence="2">NBRC 109709</strain>
    </source>
</reference>
<dbReference type="Proteomes" id="UP001165121">
    <property type="component" value="Unassembled WGS sequence"/>
</dbReference>
<evidence type="ECO:0000256" key="1">
    <source>
        <dbReference type="SAM" id="MobiDB-lite"/>
    </source>
</evidence>
<keyword evidence="3" id="KW-1185">Reference proteome</keyword>
<protein>
    <submittedName>
        <fullName evidence="2">Unnamed protein product</fullName>
    </submittedName>
</protein>
<evidence type="ECO:0000313" key="3">
    <source>
        <dbReference type="Proteomes" id="UP001165121"/>
    </source>
</evidence>
<evidence type="ECO:0000313" key="2">
    <source>
        <dbReference type="EMBL" id="GMF52703.1"/>
    </source>
</evidence>